<dbReference type="EMBL" id="JADKFW010000010">
    <property type="protein sequence ID" value="MBK9718311.1"/>
    <property type="molecule type" value="Genomic_DNA"/>
</dbReference>
<organism evidence="4 5">
    <name type="scientific">Candidatus Defluviibacterium haderslevense</name>
    <dbReference type="NCBI Taxonomy" id="2981993"/>
    <lineage>
        <taxon>Bacteria</taxon>
        <taxon>Pseudomonadati</taxon>
        <taxon>Bacteroidota</taxon>
        <taxon>Saprospiria</taxon>
        <taxon>Saprospirales</taxon>
        <taxon>Saprospiraceae</taxon>
        <taxon>Candidatus Defluviibacterium</taxon>
    </lineage>
</organism>
<evidence type="ECO:0000259" key="3">
    <source>
        <dbReference type="PROSITE" id="PS51186"/>
    </source>
</evidence>
<accession>A0A9D7SBC7</accession>
<evidence type="ECO:0000313" key="4">
    <source>
        <dbReference type="EMBL" id="MBK9718311.1"/>
    </source>
</evidence>
<dbReference type="InterPro" id="IPR051016">
    <property type="entry name" value="Diverse_Substrate_AcTransf"/>
</dbReference>
<evidence type="ECO:0000256" key="2">
    <source>
        <dbReference type="ARBA" id="ARBA00023315"/>
    </source>
</evidence>
<dbReference type="Pfam" id="PF00583">
    <property type="entry name" value="Acetyltransf_1"/>
    <property type="match status" value="1"/>
</dbReference>
<dbReference type="SUPFAM" id="SSF55729">
    <property type="entry name" value="Acyl-CoA N-acyltransferases (Nat)"/>
    <property type="match status" value="1"/>
</dbReference>
<dbReference type="CDD" id="cd04301">
    <property type="entry name" value="NAT_SF"/>
    <property type="match status" value="1"/>
</dbReference>
<comment type="caution">
    <text evidence="4">The sequence shown here is derived from an EMBL/GenBank/DDBJ whole genome shotgun (WGS) entry which is preliminary data.</text>
</comment>
<keyword evidence="2" id="KW-0012">Acyltransferase</keyword>
<evidence type="ECO:0000256" key="1">
    <source>
        <dbReference type="ARBA" id="ARBA00022679"/>
    </source>
</evidence>
<feature type="domain" description="N-acetyltransferase" evidence="3">
    <location>
        <begin position="6"/>
        <end position="157"/>
    </location>
</feature>
<proteinExistence type="predicted"/>
<dbReference type="Proteomes" id="UP000808349">
    <property type="component" value="Unassembled WGS sequence"/>
</dbReference>
<dbReference type="PANTHER" id="PTHR10545">
    <property type="entry name" value="DIAMINE N-ACETYLTRANSFERASE"/>
    <property type="match status" value="1"/>
</dbReference>
<protein>
    <submittedName>
        <fullName evidence="4">GNAT family N-acetyltransferase</fullName>
    </submittedName>
</protein>
<sequence length="157" mass="18742">MSKLNYTLRFAMPQDIDEIIILCQEHAYYEKTFYNLEGKSKRLEQHLFHSTPTLYCTIAEGEQGILAYTTYMKEFSTWEADYYLHMDCLFVRESARNHGIGLAMIQKMISHAVELNIRLLQWQTPEFNTRAIEFYHRLGAHSKKKLRMYLDLEQFLN</sequence>
<evidence type="ECO:0000313" key="5">
    <source>
        <dbReference type="Proteomes" id="UP000808349"/>
    </source>
</evidence>
<keyword evidence="1" id="KW-0808">Transferase</keyword>
<name>A0A9D7SBC7_9BACT</name>
<dbReference type="PROSITE" id="PS51186">
    <property type="entry name" value="GNAT"/>
    <property type="match status" value="1"/>
</dbReference>
<dbReference type="Gene3D" id="3.40.630.30">
    <property type="match status" value="1"/>
</dbReference>
<dbReference type="InterPro" id="IPR000182">
    <property type="entry name" value="GNAT_dom"/>
</dbReference>
<dbReference type="InterPro" id="IPR016181">
    <property type="entry name" value="Acyl_CoA_acyltransferase"/>
</dbReference>
<gene>
    <name evidence="4" type="ORF">IPO85_12535</name>
</gene>
<reference evidence="4 5" key="1">
    <citation type="submission" date="2020-10" db="EMBL/GenBank/DDBJ databases">
        <title>Connecting structure to function with the recovery of over 1000 high-quality activated sludge metagenome-assembled genomes encoding full-length rRNA genes using long-read sequencing.</title>
        <authorList>
            <person name="Singleton C.M."/>
            <person name="Petriglieri F."/>
            <person name="Kristensen J.M."/>
            <person name="Kirkegaard R.H."/>
            <person name="Michaelsen T.Y."/>
            <person name="Andersen M.H."/>
            <person name="Karst S.M."/>
            <person name="Dueholm M.S."/>
            <person name="Nielsen P.H."/>
            <person name="Albertsen M."/>
        </authorList>
    </citation>
    <scope>NUCLEOTIDE SEQUENCE [LARGE SCALE GENOMIC DNA]</scope>
    <source>
        <strain evidence="4">Ribe_18-Q3-R11-54_BAT3C.373</strain>
    </source>
</reference>
<dbReference type="AlphaFoldDB" id="A0A9D7SBC7"/>
<dbReference type="GO" id="GO:0008080">
    <property type="term" value="F:N-acetyltransferase activity"/>
    <property type="evidence" value="ECO:0007669"/>
    <property type="project" value="TreeGrafter"/>
</dbReference>
<dbReference type="PANTHER" id="PTHR10545:SF29">
    <property type="entry name" value="GH14572P-RELATED"/>
    <property type="match status" value="1"/>
</dbReference>